<name>A0A9P4UG87_9PLEO</name>
<accession>A0A9P4UG87</accession>
<comment type="caution">
    <text evidence="1">The sequence shown here is derived from an EMBL/GenBank/DDBJ whole genome shotgun (WGS) entry which is preliminary data.</text>
</comment>
<reference evidence="1" key="1">
    <citation type="journal article" date="2020" name="Stud. Mycol.">
        <title>101 Dothideomycetes genomes: a test case for predicting lifestyles and emergence of pathogens.</title>
        <authorList>
            <person name="Haridas S."/>
            <person name="Albert R."/>
            <person name="Binder M."/>
            <person name="Bloem J."/>
            <person name="Labutti K."/>
            <person name="Salamov A."/>
            <person name="Andreopoulos B."/>
            <person name="Baker S."/>
            <person name="Barry K."/>
            <person name="Bills G."/>
            <person name="Bluhm B."/>
            <person name="Cannon C."/>
            <person name="Castanera R."/>
            <person name="Culley D."/>
            <person name="Daum C."/>
            <person name="Ezra D."/>
            <person name="Gonzalez J."/>
            <person name="Henrissat B."/>
            <person name="Kuo A."/>
            <person name="Liang C."/>
            <person name="Lipzen A."/>
            <person name="Lutzoni F."/>
            <person name="Magnuson J."/>
            <person name="Mondo S."/>
            <person name="Nolan M."/>
            <person name="Ohm R."/>
            <person name="Pangilinan J."/>
            <person name="Park H.-J."/>
            <person name="Ramirez L."/>
            <person name="Alfaro M."/>
            <person name="Sun H."/>
            <person name="Tritt A."/>
            <person name="Yoshinaga Y."/>
            <person name="Zwiers L.-H."/>
            <person name="Turgeon B."/>
            <person name="Goodwin S."/>
            <person name="Spatafora J."/>
            <person name="Crous P."/>
            <person name="Grigoriev I."/>
        </authorList>
    </citation>
    <scope>NUCLEOTIDE SEQUENCE</scope>
    <source>
        <strain evidence="1">CBS 690.94</strain>
    </source>
</reference>
<proteinExistence type="predicted"/>
<dbReference type="OrthoDB" id="10664470at2759"/>
<gene>
    <name evidence="1" type="ORF">P171DRAFT_427523</name>
</gene>
<evidence type="ECO:0000313" key="2">
    <source>
        <dbReference type="Proteomes" id="UP000799764"/>
    </source>
</evidence>
<dbReference type="EMBL" id="MU001494">
    <property type="protein sequence ID" value="KAF2449316.1"/>
    <property type="molecule type" value="Genomic_DNA"/>
</dbReference>
<keyword evidence="2" id="KW-1185">Reference proteome</keyword>
<organism evidence="1 2">
    <name type="scientific">Karstenula rhodostoma CBS 690.94</name>
    <dbReference type="NCBI Taxonomy" id="1392251"/>
    <lineage>
        <taxon>Eukaryota</taxon>
        <taxon>Fungi</taxon>
        <taxon>Dikarya</taxon>
        <taxon>Ascomycota</taxon>
        <taxon>Pezizomycotina</taxon>
        <taxon>Dothideomycetes</taxon>
        <taxon>Pleosporomycetidae</taxon>
        <taxon>Pleosporales</taxon>
        <taxon>Massarineae</taxon>
        <taxon>Didymosphaeriaceae</taxon>
        <taxon>Karstenula</taxon>
    </lineage>
</organism>
<protein>
    <submittedName>
        <fullName evidence="1">Uncharacterized protein</fullName>
    </submittedName>
</protein>
<dbReference type="Proteomes" id="UP000799764">
    <property type="component" value="Unassembled WGS sequence"/>
</dbReference>
<sequence>MEAKGMEAKDLAGTVNEASPDIIYCGYVYTGYNLQGFSNGLVPWRNTKAYVKSYNISGACLCTFRIGEPGRESTPVVLKGPIQGNLDDKAFNVLCEQGGGPPPSIKRGDTGDLAVAASASVEPFNCGYVSAEQGQRGDSVRLPLGAYSWIPGKTLQSYRITGNCHCAFRRNVPIPGVADVTGPLTGDLKVAYETAICERSFSSKRDEPQDLAATIASAPVLAKEDAVQCGYAYSEHSLRGKQVSLPGDGSKVYYEIINSYVISGECLCTFASKPGAVPENVHDIKGPGQGEIYIDAASVVCRMV</sequence>
<dbReference type="AlphaFoldDB" id="A0A9P4UG87"/>
<evidence type="ECO:0000313" key="1">
    <source>
        <dbReference type="EMBL" id="KAF2449316.1"/>
    </source>
</evidence>